<evidence type="ECO:0000313" key="4">
    <source>
        <dbReference type="Proteomes" id="UP000704068"/>
    </source>
</evidence>
<feature type="compositionally biased region" description="Polar residues" evidence="1">
    <location>
        <begin position="27"/>
        <end position="47"/>
    </location>
</feature>
<protein>
    <submittedName>
        <fullName evidence="3">DUF4738 domain-containing protein</fullName>
    </submittedName>
</protein>
<evidence type="ECO:0000256" key="2">
    <source>
        <dbReference type="SAM" id="SignalP"/>
    </source>
</evidence>
<dbReference type="InterPro" id="IPR031762">
    <property type="entry name" value="DUF4738"/>
</dbReference>
<dbReference type="PROSITE" id="PS51257">
    <property type="entry name" value="PROKAR_LIPOPROTEIN"/>
    <property type="match status" value="1"/>
</dbReference>
<dbReference type="Gene3D" id="2.40.128.510">
    <property type="entry name" value="Protein of unknown function DUF4738"/>
    <property type="match status" value="1"/>
</dbReference>
<sequence length="187" mass="20216">MKKAFGYSMLLLLLSLYSCHSKTKNEATTQDSTAVNATGPKESSSPLERTETFKAGGHTYVLSIKREANRTLPTVKDESGQVYYDNTVEVRLTCDGQEVYSHLFTKADFDSYLSDQEKANLVLQGMGYDPTQKISTVVMLGAQIGTAGLDGDGPAFTLEIPLQGGNAKITPISAQDTTGEDQMDLGD</sequence>
<name>A0A929WZD1_9BACT</name>
<feature type="chain" id="PRO_5037942398" evidence="2">
    <location>
        <begin position="24"/>
        <end position="187"/>
    </location>
</feature>
<dbReference type="RefSeq" id="WP_303762821.1">
    <property type="nucleotide sequence ID" value="NZ_JABZGR010000002.1"/>
</dbReference>
<feature type="region of interest" description="Disordered" evidence="1">
    <location>
        <begin position="27"/>
        <end position="48"/>
    </location>
</feature>
<dbReference type="Proteomes" id="UP000704068">
    <property type="component" value="Unassembled WGS sequence"/>
</dbReference>
<reference evidence="3" key="1">
    <citation type="submission" date="2020-04" db="EMBL/GenBank/DDBJ databases">
        <title>Deep metagenomics examines the oral microbiome during advanced dental caries in children, revealing novel taxa and co-occurrences with host molecules.</title>
        <authorList>
            <person name="Baker J.L."/>
            <person name="Morton J.T."/>
            <person name="Dinis M."/>
            <person name="Alvarez R."/>
            <person name="Tran N.C."/>
            <person name="Knight R."/>
            <person name="Edlund A."/>
        </authorList>
    </citation>
    <scope>NUCLEOTIDE SEQUENCE</scope>
    <source>
        <strain evidence="3">JCVI_34_bin.1</strain>
    </source>
</reference>
<evidence type="ECO:0000313" key="3">
    <source>
        <dbReference type="EMBL" id="MBF0969716.1"/>
    </source>
</evidence>
<dbReference type="Pfam" id="PF15889">
    <property type="entry name" value="DUF4738"/>
    <property type="match status" value="1"/>
</dbReference>
<accession>A0A929WZD1</accession>
<dbReference type="AlphaFoldDB" id="A0A929WZD1"/>
<dbReference type="EMBL" id="JABZGR010000002">
    <property type="protein sequence ID" value="MBF0969716.1"/>
    <property type="molecule type" value="Genomic_DNA"/>
</dbReference>
<organism evidence="3 4">
    <name type="scientific">Alloprevotella tannerae</name>
    <dbReference type="NCBI Taxonomy" id="76122"/>
    <lineage>
        <taxon>Bacteria</taxon>
        <taxon>Pseudomonadati</taxon>
        <taxon>Bacteroidota</taxon>
        <taxon>Bacteroidia</taxon>
        <taxon>Bacteroidales</taxon>
        <taxon>Prevotellaceae</taxon>
        <taxon>Alloprevotella</taxon>
    </lineage>
</organism>
<keyword evidence="2" id="KW-0732">Signal</keyword>
<gene>
    <name evidence="3" type="ORF">HXK21_01550</name>
</gene>
<comment type="caution">
    <text evidence="3">The sequence shown here is derived from an EMBL/GenBank/DDBJ whole genome shotgun (WGS) entry which is preliminary data.</text>
</comment>
<proteinExistence type="predicted"/>
<feature type="signal peptide" evidence="2">
    <location>
        <begin position="1"/>
        <end position="23"/>
    </location>
</feature>
<evidence type="ECO:0000256" key="1">
    <source>
        <dbReference type="SAM" id="MobiDB-lite"/>
    </source>
</evidence>